<organism evidence="1 2">
    <name type="scientific">Bacteroides stercoris</name>
    <dbReference type="NCBI Taxonomy" id="46506"/>
    <lineage>
        <taxon>Bacteria</taxon>
        <taxon>Pseudomonadati</taxon>
        <taxon>Bacteroidota</taxon>
        <taxon>Bacteroidia</taxon>
        <taxon>Bacteroidales</taxon>
        <taxon>Bacteroidaceae</taxon>
        <taxon>Bacteroides</taxon>
    </lineage>
</organism>
<protein>
    <recommendedName>
        <fullName evidence="3">DUF4906 domain-containing protein</fullName>
    </recommendedName>
</protein>
<evidence type="ECO:0008006" key="3">
    <source>
        <dbReference type="Google" id="ProtNLM"/>
    </source>
</evidence>
<evidence type="ECO:0000313" key="1">
    <source>
        <dbReference type="EMBL" id="RGM09287.1"/>
    </source>
</evidence>
<proteinExistence type="predicted"/>
<dbReference type="AlphaFoldDB" id="A0A3E4UIV1"/>
<evidence type="ECO:0000313" key="2">
    <source>
        <dbReference type="Proteomes" id="UP000261223"/>
    </source>
</evidence>
<comment type="caution">
    <text evidence="1">The sequence shown here is derived from an EMBL/GenBank/DDBJ whole genome shotgun (WGS) entry which is preliminary data.</text>
</comment>
<gene>
    <name evidence="1" type="ORF">DXC34_17755</name>
</gene>
<dbReference type="Proteomes" id="UP000261223">
    <property type="component" value="Unassembled WGS sequence"/>
</dbReference>
<dbReference type="RefSeq" id="WP_117742617.1">
    <property type="nucleotide sequence ID" value="NZ_QSSV01000036.1"/>
</dbReference>
<name>A0A3E4UIV1_BACSE</name>
<dbReference type="EMBL" id="QSSV01000036">
    <property type="protein sequence ID" value="RGM09287.1"/>
    <property type="molecule type" value="Genomic_DNA"/>
</dbReference>
<sequence length="745" mass="81597">MKHLSVIISVLLFSVLCIGCIKEDYDIGKTNDVQNEHSLRLLVYTPNSETVYSTNLPGNIEAYLFKEGVLSDVYKNLGVDKNGYTTISSLAEGEQIYFFVNTGNLLNGITQEIGRLKETELLATTISSASPQADGDKPVMTGKADLTGSQESTTQVLLTRAIARVDLNIADDADIQINRISMDNIHREAFLLPQNPVSSPSGAALAKIDTTFNTPLKPGEYAGLVHLYEQVGDGIPVELHGTLEGDPVTLSLALPNTIHRNHIYKIKLFSGDSSNLQASISVENESWEVEETITAKPSTNILVNSELSTLAEGAYISATKDTVYLSSREATSILVLDKVPEDAEFTIDGTTASITPYTETRADLQGKKFLVRNSWKKPGTKTEYMYLNMHSKRHPDYYSGRLVIVQSNATTFKGELYNHLTNTPPYNIHFNKYVDSALGRIEVPKNYEVSVSGGSWLRAIPKGNGVYEIQAGYKPNDPEANGSTQEGLLTVSGPNGIHETYTVTRLNRGLPVVLMGDTYWCRFNLRGNSKSFDDQITVSESETIGDLSAYFASCSDEDFVRLTGSQYKGRYTQGMNLKYDASVPRFYFDSYESLQNPAIIGNGSVSSHCPEGYQLPTSRDFELLLKSGTINYTLNGAPVNYTTGSGRPAVISAHSRGNVAWEGGLLATANYIQIAFDENNLVLGGFGHQFNSSSSVASKVLWATISGGHQSWTHTGTTAKVEEHNVNKSRTIRCIKTSPAFIIEE</sequence>
<reference evidence="1 2" key="1">
    <citation type="submission" date="2018-08" db="EMBL/GenBank/DDBJ databases">
        <title>A genome reference for cultivated species of the human gut microbiota.</title>
        <authorList>
            <person name="Zou Y."/>
            <person name="Xue W."/>
            <person name="Luo G."/>
        </authorList>
    </citation>
    <scope>NUCLEOTIDE SEQUENCE [LARGE SCALE GENOMIC DNA]</scope>
    <source>
        <strain evidence="1 2">TF03-6</strain>
    </source>
</reference>
<accession>A0A3E4UIV1</accession>